<accession>A0A931J4M5</accession>
<organism evidence="1 2">
    <name type="scientific">Inhella proteolytica</name>
    <dbReference type="NCBI Taxonomy" id="2795029"/>
    <lineage>
        <taxon>Bacteria</taxon>
        <taxon>Pseudomonadati</taxon>
        <taxon>Pseudomonadota</taxon>
        <taxon>Betaproteobacteria</taxon>
        <taxon>Burkholderiales</taxon>
        <taxon>Sphaerotilaceae</taxon>
        <taxon>Inhella</taxon>
    </lineage>
</organism>
<sequence length="259" mass="28891">MNAALLFKVLAGLAGEELPIDEMVADANRIRASVTELLAAVHYRGPVSVRLVAEQAERIFCIYVDARFLGQIDFFPCRPRASSETELAAQVIEVTMINIGRLRAEFGAITAMQLDEILKQTRTASSAVIRALCNQLGNGIRVRTTDGDFELRMQTERGRTIEINPRPHHGVITAVGPREMTLLPFRKRSMKRTCLHPMRVLVPSSLAGVFDAKTVLETYVMQEAHVTLQLQEEVVVRMRKHRTLVLAAWPPALPVSLAR</sequence>
<gene>
    <name evidence="1" type="ORF">I7X39_14630</name>
</gene>
<comment type="caution">
    <text evidence="1">The sequence shown here is derived from an EMBL/GenBank/DDBJ whole genome shotgun (WGS) entry which is preliminary data.</text>
</comment>
<dbReference type="RefSeq" id="WP_198111912.1">
    <property type="nucleotide sequence ID" value="NZ_JAEDAK010000010.1"/>
</dbReference>
<protein>
    <submittedName>
        <fullName evidence="1">Uncharacterized protein</fullName>
    </submittedName>
</protein>
<dbReference type="Proteomes" id="UP000613266">
    <property type="component" value="Unassembled WGS sequence"/>
</dbReference>
<evidence type="ECO:0000313" key="2">
    <source>
        <dbReference type="Proteomes" id="UP000613266"/>
    </source>
</evidence>
<name>A0A931J4M5_9BURK</name>
<evidence type="ECO:0000313" key="1">
    <source>
        <dbReference type="EMBL" id="MBH9578140.1"/>
    </source>
</evidence>
<dbReference type="EMBL" id="JAEDAK010000010">
    <property type="protein sequence ID" value="MBH9578140.1"/>
    <property type="molecule type" value="Genomic_DNA"/>
</dbReference>
<reference evidence="1" key="1">
    <citation type="submission" date="2020-12" db="EMBL/GenBank/DDBJ databases">
        <title>The genome sequence of Inhella sp. 1Y17.</title>
        <authorList>
            <person name="Liu Y."/>
        </authorList>
    </citation>
    <scope>NUCLEOTIDE SEQUENCE</scope>
    <source>
        <strain evidence="1">1Y17</strain>
    </source>
</reference>
<keyword evidence="2" id="KW-1185">Reference proteome</keyword>
<proteinExistence type="predicted"/>
<dbReference type="AlphaFoldDB" id="A0A931J4M5"/>